<protein>
    <recommendedName>
        <fullName evidence="2">Carbohydrate kinase PfkB domain-containing protein</fullName>
    </recommendedName>
</protein>
<keyword evidence="1" id="KW-0479">Metal-binding</keyword>
<proteinExistence type="predicted"/>
<name>A4RZZ7_OSTLU</name>
<dbReference type="Proteomes" id="UP000001568">
    <property type="component" value="Chromosome 7"/>
</dbReference>
<dbReference type="GeneID" id="5002867"/>
<dbReference type="PANTHER" id="PTHR42909">
    <property type="entry name" value="ZGC:136858"/>
    <property type="match status" value="1"/>
</dbReference>
<evidence type="ECO:0000259" key="2">
    <source>
        <dbReference type="Pfam" id="PF00294"/>
    </source>
</evidence>
<sequence length="382" mass="39269">MTSAREVARARLARLARVVRAPARDVVVFGGVVVDVHARARGATARGTSARGRVDRGVGGVGLNVACACAATSAARVRLVSACGDDADGASVREAWRARARGRDDGAGVRARAGARTGRVVAVTDESGEIVASVADVDVVERDVDEEWCEKYASDARGARVVVIDGNLSARGIRAARRAAATTATWFEPVSVAKAVRIVESGDAGRPMVGVRWCSPNAAELRELANAVRRSWAKGSPMSPCPFNPELEFDAANDALDALASDIATVLAAGCERVVLTLGSLGVIVSSAPDGDASNAEHAHVPAFAVKSAASLIGAGDALVGGAVGALARGVDEMRAIAIGVACASMACERREAALFDVDAREIDRRAAIVFDGITPIKAAVQ</sequence>
<dbReference type="Gramene" id="ABO96949">
    <property type="protein sequence ID" value="ABO96949"/>
    <property type="gene ID" value="OSTLU_93006"/>
</dbReference>
<dbReference type="GO" id="GO:0004730">
    <property type="term" value="F:pseudouridylate synthase activity"/>
    <property type="evidence" value="ECO:0007669"/>
    <property type="project" value="TreeGrafter"/>
</dbReference>
<accession>A4RZZ7</accession>
<dbReference type="InterPro" id="IPR011611">
    <property type="entry name" value="PfkB_dom"/>
</dbReference>
<dbReference type="HOGENOM" id="CLU_038991_0_0_1"/>
<keyword evidence="4" id="KW-1185">Reference proteome</keyword>
<dbReference type="Gene3D" id="3.40.1190.20">
    <property type="match status" value="1"/>
</dbReference>
<dbReference type="OMA" id="NISFNAC"/>
<gene>
    <name evidence="3" type="ORF">OSTLU_93006</name>
</gene>
<dbReference type="PANTHER" id="PTHR42909:SF1">
    <property type="entry name" value="CARBOHYDRATE KINASE PFKB DOMAIN-CONTAINING PROTEIN"/>
    <property type="match status" value="1"/>
</dbReference>
<evidence type="ECO:0000313" key="3">
    <source>
        <dbReference type="EMBL" id="ABO96949.1"/>
    </source>
</evidence>
<dbReference type="Pfam" id="PF00294">
    <property type="entry name" value="PfkB"/>
    <property type="match status" value="1"/>
</dbReference>
<dbReference type="AlphaFoldDB" id="A4RZZ7"/>
<dbReference type="SUPFAM" id="SSF53613">
    <property type="entry name" value="Ribokinase-like"/>
    <property type="match status" value="1"/>
</dbReference>
<dbReference type="GO" id="GO:0046872">
    <property type="term" value="F:metal ion binding"/>
    <property type="evidence" value="ECO:0007669"/>
    <property type="project" value="UniProtKB-KW"/>
</dbReference>
<dbReference type="EMBL" id="CP000587">
    <property type="protein sequence ID" value="ABO96949.1"/>
    <property type="molecule type" value="Genomic_DNA"/>
</dbReference>
<dbReference type="OrthoDB" id="512207at2759"/>
<feature type="domain" description="Carbohydrate kinase PfkB" evidence="2">
    <location>
        <begin position="24"/>
        <end position="354"/>
    </location>
</feature>
<dbReference type="RefSeq" id="XP_001418656.1">
    <property type="nucleotide sequence ID" value="XM_001418619.1"/>
</dbReference>
<dbReference type="KEGG" id="olu:OSTLU_93006"/>
<reference evidence="3 4" key="1">
    <citation type="journal article" date="2007" name="Proc. Natl. Acad. Sci. U.S.A.">
        <title>The tiny eukaryote Ostreococcus provides genomic insights into the paradox of plankton speciation.</title>
        <authorList>
            <person name="Palenik B."/>
            <person name="Grimwood J."/>
            <person name="Aerts A."/>
            <person name="Rouze P."/>
            <person name="Salamov A."/>
            <person name="Putnam N."/>
            <person name="Dupont C."/>
            <person name="Jorgensen R."/>
            <person name="Derelle E."/>
            <person name="Rombauts S."/>
            <person name="Zhou K."/>
            <person name="Otillar R."/>
            <person name="Merchant S.S."/>
            <person name="Podell S."/>
            <person name="Gaasterland T."/>
            <person name="Napoli C."/>
            <person name="Gendler K."/>
            <person name="Manuell A."/>
            <person name="Tai V."/>
            <person name="Vallon O."/>
            <person name="Piganeau G."/>
            <person name="Jancek S."/>
            <person name="Heijde M."/>
            <person name="Jabbari K."/>
            <person name="Bowler C."/>
            <person name="Lohr M."/>
            <person name="Robbens S."/>
            <person name="Werner G."/>
            <person name="Dubchak I."/>
            <person name="Pazour G.J."/>
            <person name="Ren Q."/>
            <person name="Paulsen I."/>
            <person name="Delwiche C."/>
            <person name="Schmutz J."/>
            <person name="Rokhsar D."/>
            <person name="Van de Peer Y."/>
            <person name="Moreau H."/>
            <person name="Grigoriev I.V."/>
        </authorList>
    </citation>
    <scope>NUCLEOTIDE SEQUENCE [LARGE SCALE GENOMIC DNA]</scope>
    <source>
        <strain evidence="3 4">CCE9901</strain>
    </source>
</reference>
<evidence type="ECO:0000313" key="4">
    <source>
        <dbReference type="Proteomes" id="UP000001568"/>
    </source>
</evidence>
<evidence type="ECO:0000256" key="1">
    <source>
        <dbReference type="ARBA" id="ARBA00022723"/>
    </source>
</evidence>
<dbReference type="GO" id="GO:0016798">
    <property type="term" value="F:hydrolase activity, acting on glycosyl bonds"/>
    <property type="evidence" value="ECO:0007669"/>
    <property type="project" value="TreeGrafter"/>
</dbReference>
<organism evidence="3 4">
    <name type="scientific">Ostreococcus lucimarinus (strain CCE9901)</name>
    <dbReference type="NCBI Taxonomy" id="436017"/>
    <lineage>
        <taxon>Eukaryota</taxon>
        <taxon>Viridiplantae</taxon>
        <taxon>Chlorophyta</taxon>
        <taxon>Mamiellophyceae</taxon>
        <taxon>Mamiellales</taxon>
        <taxon>Bathycoccaceae</taxon>
        <taxon>Ostreococcus</taxon>
    </lineage>
</organism>
<dbReference type="InterPro" id="IPR029056">
    <property type="entry name" value="Ribokinase-like"/>
</dbReference>
<dbReference type="STRING" id="436017.A4RZZ7"/>
<dbReference type="GO" id="GO:0005737">
    <property type="term" value="C:cytoplasm"/>
    <property type="evidence" value="ECO:0007669"/>
    <property type="project" value="TreeGrafter"/>
</dbReference>